<feature type="compositionally biased region" description="Polar residues" evidence="1">
    <location>
        <begin position="168"/>
        <end position="201"/>
    </location>
</feature>
<evidence type="ECO:0000313" key="3">
    <source>
        <dbReference type="Proteomes" id="UP000504636"/>
    </source>
</evidence>
<accession>A0A6A6YAE6</accession>
<name>A0A6A6YAE6_9PEZI</name>
<feature type="compositionally biased region" description="Acidic residues" evidence="1">
    <location>
        <begin position="379"/>
        <end position="393"/>
    </location>
</feature>
<keyword evidence="3" id="KW-1185">Reference proteome</keyword>
<reference evidence="4" key="2">
    <citation type="submission" date="2020-04" db="EMBL/GenBank/DDBJ databases">
        <authorList>
            <consortium name="NCBI Genome Project"/>
        </authorList>
    </citation>
    <scope>NUCLEOTIDE SEQUENCE</scope>
    <source>
        <strain evidence="4">CBS 304.34</strain>
    </source>
</reference>
<evidence type="ECO:0000256" key="1">
    <source>
        <dbReference type="SAM" id="MobiDB-lite"/>
    </source>
</evidence>
<feature type="compositionally biased region" description="Basic and acidic residues" evidence="1">
    <location>
        <begin position="216"/>
        <end position="233"/>
    </location>
</feature>
<feature type="compositionally biased region" description="Basic and acidic residues" evidence="1">
    <location>
        <begin position="335"/>
        <end position="349"/>
    </location>
</feature>
<gene>
    <name evidence="2 4" type="ORF">BDZ99DRAFT_574087</name>
</gene>
<protein>
    <submittedName>
        <fullName evidence="2 4">Uncharacterized protein</fullName>
    </submittedName>
</protein>
<reference evidence="4" key="3">
    <citation type="submission" date="2025-04" db="UniProtKB">
        <authorList>
            <consortium name="RefSeq"/>
        </authorList>
    </citation>
    <scope>IDENTIFICATION</scope>
    <source>
        <strain evidence="4">CBS 304.34</strain>
    </source>
</reference>
<dbReference type="EMBL" id="MU003708">
    <property type="protein sequence ID" value="KAF2805792.1"/>
    <property type="molecule type" value="Genomic_DNA"/>
</dbReference>
<organism evidence="2">
    <name type="scientific">Mytilinidion resinicola</name>
    <dbReference type="NCBI Taxonomy" id="574789"/>
    <lineage>
        <taxon>Eukaryota</taxon>
        <taxon>Fungi</taxon>
        <taxon>Dikarya</taxon>
        <taxon>Ascomycota</taxon>
        <taxon>Pezizomycotina</taxon>
        <taxon>Dothideomycetes</taxon>
        <taxon>Pleosporomycetidae</taxon>
        <taxon>Mytilinidiales</taxon>
        <taxon>Mytilinidiaceae</taxon>
        <taxon>Mytilinidion</taxon>
    </lineage>
</organism>
<dbReference type="OrthoDB" id="10670687at2759"/>
<reference evidence="2 4" key="1">
    <citation type="journal article" date="2020" name="Stud. Mycol.">
        <title>101 Dothideomycetes genomes: a test case for predicting lifestyles and emergence of pathogens.</title>
        <authorList>
            <person name="Haridas S."/>
            <person name="Albert R."/>
            <person name="Binder M."/>
            <person name="Bloem J."/>
            <person name="Labutti K."/>
            <person name="Salamov A."/>
            <person name="Andreopoulos B."/>
            <person name="Baker S."/>
            <person name="Barry K."/>
            <person name="Bills G."/>
            <person name="Bluhm B."/>
            <person name="Cannon C."/>
            <person name="Castanera R."/>
            <person name="Culley D."/>
            <person name="Daum C."/>
            <person name="Ezra D."/>
            <person name="Gonzalez J."/>
            <person name="Henrissat B."/>
            <person name="Kuo A."/>
            <person name="Liang C."/>
            <person name="Lipzen A."/>
            <person name="Lutzoni F."/>
            <person name="Magnuson J."/>
            <person name="Mondo S."/>
            <person name="Nolan M."/>
            <person name="Ohm R."/>
            <person name="Pangilinan J."/>
            <person name="Park H.-J."/>
            <person name="Ramirez L."/>
            <person name="Alfaro M."/>
            <person name="Sun H."/>
            <person name="Tritt A."/>
            <person name="Yoshinaga Y."/>
            <person name="Zwiers L.-H."/>
            <person name="Turgeon B."/>
            <person name="Goodwin S."/>
            <person name="Spatafora J."/>
            <person name="Crous P."/>
            <person name="Grigoriev I."/>
        </authorList>
    </citation>
    <scope>NUCLEOTIDE SEQUENCE</scope>
    <source>
        <strain evidence="2 4">CBS 304.34</strain>
    </source>
</reference>
<dbReference type="Proteomes" id="UP000504636">
    <property type="component" value="Unplaced"/>
</dbReference>
<feature type="region of interest" description="Disordered" evidence="1">
    <location>
        <begin position="1"/>
        <end position="79"/>
    </location>
</feature>
<sequence>MPKQRTLVKEDKRRQAPYSRTQETRAPAPSRATRDPIPSPEPSPPEHNPNSSPAKAKGQPPPPVAERKPSAKRTIEKERMLEERIEIFRRVAAVCEDRHKQNVQIDWRERFWAHVKGDCESYEKQLEAMEKRGARPKGHKNREICREALKILSYVPRSPKDLARRPISLSSQQVQDNVGKQSKGGSSSLDHGKNTYQQPEASSGKPVLGDESSPAPERRNAEKETKNEQRERQQTAQFRKVADLCEAQSKKGISMNWTDPFLAGVKARCEQANLEYTSMQIGNSESKKNASLEIYREALRVLTYTPLSPTDATLCWISGSEDQPDGQTGRLKASNGEKGKSSTKAERGASKKNPVVIEDTEESDEEPATSTESHGPRTDDEEADDAMEDVEEGSAEKTSPFYTKAQDYDDDEEAEDVMDTVEDHVPVETLTRHADRQLNKAVTTVAPTIPTTTPPRATSRTKAARTFLEELAADAAEARALVAGGGIPRRFHNSTSTIPPLTPTLGLVATTAARTMIEELAGGAAEARTLLAEGGIPRRFVTYDTSHIPARPSLFNNQGSRFGPWRGETLPGTRSYGDEEVIAERNRKKSPEWNGEKYVQCQWDKKEETWKVPGTRPL</sequence>
<evidence type="ECO:0000313" key="4">
    <source>
        <dbReference type="RefSeq" id="XP_033572756.1"/>
    </source>
</evidence>
<feature type="compositionally biased region" description="Acidic residues" evidence="1">
    <location>
        <begin position="358"/>
        <end position="367"/>
    </location>
</feature>
<feature type="compositionally biased region" description="Basic and acidic residues" evidence="1">
    <location>
        <begin position="65"/>
        <end position="79"/>
    </location>
</feature>
<feature type="region of interest" description="Disordered" evidence="1">
    <location>
        <begin position="163"/>
        <end position="237"/>
    </location>
</feature>
<feature type="region of interest" description="Disordered" evidence="1">
    <location>
        <begin position="552"/>
        <end position="577"/>
    </location>
</feature>
<feature type="region of interest" description="Disordered" evidence="1">
    <location>
        <begin position="318"/>
        <end position="416"/>
    </location>
</feature>
<dbReference type="AlphaFoldDB" id="A0A6A6YAE6"/>
<feature type="compositionally biased region" description="Pro residues" evidence="1">
    <location>
        <begin position="37"/>
        <end position="47"/>
    </location>
</feature>
<dbReference type="RefSeq" id="XP_033572756.1">
    <property type="nucleotide sequence ID" value="XM_033728345.1"/>
</dbReference>
<proteinExistence type="predicted"/>
<dbReference type="GeneID" id="54469238"/>
<evidence type="ECO:0000313" key="2">
    <source>
        <dbReference type="EMBL" id="KAF2805792.1"/>
    </source>
</evidence>